<dbReference type="EMBL" id="LKBG01000275">
    <property type="protein sequence ID" value="KQB33820.1"/>
    <property type="molecule type" value="Genomic_DNA"/>
</dbReference>
<sequence>MESGIITELSPSAKLIYKILEEIKVARLCQLMELTGLSRRTILYSVKSLNKYGLIDITTCLSDTRQRFYCLRIK</sequence>
<dbReference type="PATRIC" id="fig|507754.4.peg.118"/>
<organism evidence="1 4">
    <name type="scientific">Acidiplasma aeolicum</name>
    <dbReference type="NCBI Taxonomy" id="507754"/>
    <lineage>
        <taxon>Archaea</taxon>
        <taxon>Methanobacteriati</taxon>
        <taxon>Thermoplasmatota</taxon>
        <taxon>Thermoplasmata</taxon>
        <taxon>Thermoplasmatales</taxon>
        <taxon>Ferroplasmaceae</taxon>
        <taxon>Acidiplasma</taxon>
    </lineage>
</organism>
<dbReference type="SUPFAM" id="SSF46785">
    <property type="entry name" value="Winged helix' DNA-binding domain"/>
    <property type="match status" value="1"/>
</dbReference>
<evidence type="ECO:0008006" key="5">
    <source>
        <dbReference type="Google" id="ProtNLM"/>
    </source>
</evidence>
<dbReference type="OrthoDB" id="350804at2157"/>
<dbReference type="Proteomes" id="UP000050515">
    <property type="component" value="Unassembled WGS sequence"/>
</dbReference>
<dbReference type="InterPro" id="IPR036390">
    <property type="entry name" value="WH_DNA-bd_sf"/>
</dbReference>
<name>A0A0P9ER42_9ARCH</name>
<dbReference type="GeneID" id="84221760"/>
<protein>
    <recommendedName>
        <fullName evidence="5">HTH arsR-type domain-containing protein</fullName>
    </recommendedName>
</protein>
<accession>A0A0P9ER42</accession>
<keyword evidence="3" id="KW-1185">Reference proteome</keyword>
<gene>
    <name evidence="2" type="ORF">AOG54_01695</name>
    <name evidence="1" type="ORF">SE19_06760</name>
</gene>
<evidence type="ECO:0000313" key="4">
    <source>
        <dbReference type="Proteomes" id="UP000050515"/>
    </source>
</evidence>
<dbReference type="RefSeq" id="WP_048100816.1">
    <property type="nucleotide sequence ID" value="NZ_JBBYJF010000010.1"/>
</dbReference>
<dbReference type="AlphaFoldDB" id="A0A0P9ER42"/>
<comment type="caution">
    <text evidence="1">The sequence shown here is derived from an EMBL/GenBank/DDBJ whole genome shotgun (WGS) entry which is preliminary data.</text>
</comment>
<reference evidence="1 4" key="1">
    <citation type="submission" date="2015-09" db="EMBL/GenBank/DDBJ databases">
        <title>Draft genome sequence of Acidiplasma aeolicum DSM 18409.</title>
        <authorList>
            <person name="Hemp J."/>
        </authorList>
    </citation>
    <scope>NUCLEOTIDE SEQUENCE [LARGE SCALE GENOMIC DNA]</scope>
    <source>
        <strain evidence="1 4">V</strain>
    </source>
</reference>
<proteinExistence type="predicted"/>
<reference evidence="2 3" key="2">
    <citation type="submission" date="2015-09" db="EMBL/GenBank/DDBJ databases">
        <title>Heavy metals and arsenic resistance mechanisms in polyextremophilic archaea of the family Ferroplasmaceae.</title>
        <authorList>
            <person name="Bulaev A.G."/>
            <person name="Kanygina A.V."/>
        </authorList>
    </citation>
    <scope>NUCLEOTIDE SEQUENCE [LARGE SCALE GENOMIC DNA]</scope>
    <source>
        <strain evidence="2 3">VT</strain>
    </source>
</reference>
<dbReference type="Proteomes" id="UP000050320">
    <property type="component" value="Unassembled WGS sequence"/>
</dbReference>
<evidence type="ECO:0000313" key="2">
    <source>
        <dbReference type="EMBL" id="KQB33820.1"/>
    </source>
</evidence>
<evidence type="ECO:0000313" key="3">
    <source>
        <dbReference type="Proteomes" id="UP000050320"/>
    </source>
</evidence>
<dbReference type="EMBL" id="LJCQ01000291">
    <property type="protein sequence ID" value="KPV46148.1"/>
    <property type="molecule type" value="Genomic_DNA"/>
</dbReference>
<evidence type="ECO:0000313" key="1">
    <source>
        <dbReference type="EMBL" id="KPV46148.1"/>
    </source>
</evidence>